<dbReference type="STRING" id="296587.C1FFS7"/>
<keyword evidence="2" id="KW-1185">Reference proteome</keyword>
<evidence type="ECO:0000313" key="1">
    <source>
        <dbReference type="EMBL" id="ACO69133.1"/>
    </source>
</evidence>
<proteinExistence type="predicted"/>
<accession>C1FFS7</accession>
<dbReference type="PANTHER" id="PTHR15967:SF0">
    <property type="entry name" value="E2F-ASSOCIATED PHOSPHOPROTEIN"/>
    <property type="match status" value="1"/>
</dbReference>
<evidence type="ECO:0000313" key="2">
    <source>
        <dbReference type="Proteomes" id="UP000002009"/>
    </source>
</evidence>
<dbReference type="RefSeq" id="XP_002507875.1">
    <property type="nucleotide sequence ID" value="XM_002507829.1"/>
</dbReference>
<organism evidence="1 2">
    <name type="scientific">Micromonas commoda (strain RCC299 / NOUM17 / CCMP2709)</name>
    <name type="common">Picoplanktonic green alga</name>
    <dbReference type="NCBI Taxonomy" id="296587"/>
    <lineage>
        <taxon>Eukaryota</taxon>
        <taxon>Viridiplantae</taxon>
        <taxon>Chlorophyta</taxon>
        <taxon>Mamiellophyceae</taxon>
        <taxon>Mamiellales</taxon>
        <taxon>Mamiellaceae</taxon>
        <taxon>Micromonas</taxon>
    </lineage>
</organism>
<sequence>DKEDEDMFYEEGLDDKDQAFVDKLRGGRQSDAVLSCPACFETVTLDCQRHYKWEHQYRAMFVRNVRVDTKSHLK</sequence>
<feature type="non-terminal residue" evidence="1">
    <location>
        <position position="1"/>
    </location>
</feature>
<evidence type="ECO:0008006" key="3">
    <source>
        <dbReference type="Google" id="ProtNLM"/>
    </source>
</evidence>
<dbReference type="AlphaFoldDB" id="C1FFS7"/>
<dbReference type="GeneID" id="8245510"/>
<dbReference type="eggNOG" id="KOG3395">
    <property type="taxonomic scope" value="Eukaryota"/>
</dbReference>
<dbReference type="PANTHER" id="PTHR15967">
    <property type="entry name" value="E2F-ASSOCIATED PHOSPHOPROTEIN"/>
    <property type="match status" value="1"/>
</dbReference>
<gene>
    <name evidence="1" type="ORF">MICPUN_73974</name>
</gene>
<dbReference type="Pfam" id="PF10238">
    <property type="entry name" value="Eapp_C"/>
    <property type="match status" value="1"/>
</dbReference>
<dbReference type="OrthoDB" id="122464at2759"/>
<dbReference type="GO" id="GO:0005634">
    <property type="term" value="C:nucleus"/>
    <property type="evidence" value="ECO:0007669"/>
    <property type="project" value="TreeGrafter"/>
</dbReference>
<reference evidence="1 2" key="1">
    <citation type="journal article" date="2009" name="Science">
        <title>Green evolution and dynamic adaptations revealed by genomes of the marine picoeukaryotes Micromonas.</title>
        <authorList>
            <person name="Worden A.Z."/>
            <person name="Lee J.H."/>
            <person name="Mock T."/>
            <person name="Rouze P."/>
            <person name="Simmons M.P."/>
            <person name="Aerts A.L."/>
            <person name="Allen A.E."/>
            <person name="Cuvelier M.L."/>
            <person name="Derelle E."/>
            <person name="Everett M.V."/>
            <person name="Foulon E."/>
            <person name="Grimwood J."/>
            <person name="Gundlach H."/>
            <person name="Henrissat B."/>
            <person name="Napoli C."/>
            <person name="McDonald S.M."/>
            <person name="Parker M.S."/>
            <person name="Rombauts S."/>
            <person name="Salamov A."/>
            <person name="Von Dassow P."/>
            <person name="Badger J.H."/>
            <person name="Coutinho P.M."/>
            <person name="Demir E."/>
            <person name="Dubchak I."/>
            <person name="Gentemann C."/>
            <person name="Eikrem W."/>
            <person name="Gready J.E."/>
            <person name="John U."/>
            <person name="Lanier W."/>
            <person name="Lindquist E.A."/>
            <person name="Lucas S."/>
            <person name="Mayer K.F."/>
            <person name="Moreau H."/>
            <person name="Not F."/>
            <person name="Otillar R."/>
            <person name="Panaud O."/>
            <person name="Pangilinan J."/>
            <person name="Paulsen I."/>
            <person name="Piegu B."/>
            <person name="Poliakov A."/>
            <person name="Robbens S."/>
            <person name="Schmutz J."/>
            <person name="Toulza E."/>
            <person name="Wyss T."/>
            <person name="Zelensky A."/>
            <person name="Zhou K."/>
            <person name="Armbrust E.V."/>
            <person name="Bhattacharya D."/>
            <person name="Goodenough U.W."/>
            <person name="Van de Peer Y."/>
            <person name="Grigoriev I.V."/>
        </authorList>
    </citation>
    <scope>NUCLEOTIDE SEQUENCE [LARGE SCALE GENOMIC DNA]</scope>
    <source>
        <strain evidence="2">RCC299 / NOUM17</strain>
    </source>
</reference>
<dbReference type="Proteomes" id="UP000002009">
    <property type="component" value="Chromosome 8"/>
</dbReference>
<dbReference type="KEGG" id="mis:MICPUN_73974"/>
<dbReference type="InterPro" id="IPR019370">
    <property type="entry name" value="E2F-assoc_phosphoprotein"/>
</dbReference>
<feature type="non-terminal residue" evidence="1">
    <location>
        <position position="74"/>
    </location>
</feature>
<dbReference type="EMBL" id="CP001575">
    <property type="protein sequence ID" value="ACO69133.1"/>
    <property type="molecule type" value="Genomic_DNA"/>
</dbReference>
<name>C1FFS7_MICCC</name>
<protein>
    <recommendedName>
        <fullName evidence="3">E2F-associated phosphoprotein</fullName>
    </recommendedName>
</protein>
<dbReference type="InParanoid" id="C1FFS7"/>